<gene>
    <name evidence="2" type="ORF">QR98_0031430</name>
</gene>
<dbReference type="OMA" id="PMPDFKK"/>
<protein>
    <submittedName>
        <fullName evidence="2">Uncharacterized protein</fullName>
    </submittedName>
</protein>
<feature type="region of interest" description="Disordered" evidence="1">
    <location>
        <begin position="71"/>
        <end position="99"/>
    </location>
</feature>
<dbReference type="AlphaFoldDB" id="A0A132A195"/>
<organism evidence="2 3">
    <name type="scientific">Sarcoptes scabiei</name>
    <name type="common">Itch mite</name>
    <name type="synonym">Acarus scabiei</name>
    <dbReference type="NCBI Taxonomy" id="52283"/>
    <lineage>
        <taxon>Eukaryota</taxon>
        <taxon>Metazoa</taxon>
        <taxon>Ecdysozoa</taxon>
        <taxon>Arthropoda</taxon>
        <taxon>Chelicerata</taxon>
        <taxon>Arachnida</taxon>
        <taxon>Acari</taxon>
        <taxon>Acariformes</taxon>
        <taxon>Sarcoptiformes</taxon>
        <taxon>Astigmata</taxon>
        <taxon>Psoroptidia</taxon>
        <taxon>Sarcoptoidea</taxon>
        <taxon>Sarcoptidae</taxon>
        <taxon>Sarcoptinae</taxon>
        <taxon>Sarcoptes</taxon>
    </lineage>
</organism>
<dbReference type="VEuPathDB" id="VectorBase:SSCA001115"/>
<dbReference type="OrthoDB" id="6515214at2759"/>
<proteinExistence type="predicted"/>
<sequence length="579" mass="66860">MSMKMDENETVLNLNVDLKENVQDPSLWEYEAPHYFDFSQLNSSEIDAKNDEYFKIDHEKDLKFEDCKENSLFDKDNSNSLYETPGKKSQRTSVESDGEFFSPQKKYLFRETPLRALYQNGQTPFKETRPSSVFGKRKSYSVKKSASNQSAIKESQDSNPRETFDMKNIETVLEQIKDDFVCSYESDNEDLNTTLKNDEDQAGEKIENIENSDSNSAIEVLESDFREIEALDLKPNETQDDNEPMNDKSLRSSYVVKSPILVPKRSLSVHFEASCSKTIKTPEVSSVPEEITPISVIDTKASKIKNRRGTPMFASKNLKDKISASKDRLARFQKYVKRFSRTPCREDDENVEPAEKNEKEQVTVSPKKNDIKIAKSKSINRLTVSRPSTVPIQRFVSLAEITNNFFRSARIYEPHNYSKNKRSTTKPRSPKLLTAQRCQACRKNLDELDSKTQQLKSVEPVAKNTNVNDETKSTIQRIKRTFPLLNARKKTITKAHTPLFQTDLRLKIYHQKHPNQNEEIVRDQSKSTFHARPMPDFKKLQAKADRKFREQTENRHRVIKAHPFSFASRSISTTSNKIN</sequence>
<name>A0A132A195_SARSC</name>
<evidence type="ECO:0000256" key="1">
    <source>
        <dbReference type="SAM" id="MobiDB-lite"/>
    </source>
</evidence>
<accession>A0A132A195</accession>
<reference evidence="2 3" key="1">
    <citation type="journal article" date="2015" name="Parasit. Vectors">
        <title>Draft genome of the scabies mite.</title>
        <authorList>
            <person name="Rider S.D.Jr."/>
            <person name="Morgan M.S."/>
            <person name="Arlian L.G."/>
        </authorList>
    </citation>
    <scope>NUCLEOTIDE SEQUENCE [LARGE SCALE GENOMIC DNA]</scope>
    <source>
        <strain evidence="2">Arlian Lab</strain>
    </source>
</reference>
<comment type="caution">
    <text evidence="2">The sequence shown here is derived from an EMBL/GenBank/DDBJ whole genome shotgun (WGS) entry which is preliminary data.</text>
</comment>
<evidence type="ECO:0000313" key="2">
    <source>
        <dbReference type="EMBL" id="KPM04691.1"/>
    </source>
</evidence>
<dbReference type="Proteomes" id="UP000616769">
    <property type="component" value="Unassembled WGS sequence"/>
</dbReference>
<evidence type="ECO:0000313" key="3">
    <source>
        <dbReference type="Proteomes" id="UP000616769"/>
    </source>
</evidence>
<dbReference type="EMBL" id="JXLN01009907">
    <property type="protein sequence ID" value="KPM04691.1"/>
    <property type="molecule type" value="Genomic_DNA"/>
</dbReference>